<proteinExistence type="inferred from homology"/>
<dbReference type="Pfam" id="PF00884">
    <property type="entry name" value="Sulfatase"/>
    <property type="match status" value="1"/>
</dbReference>
<dbReference type="SUPFAM" id="SSF53649">
    <property type="entry name" value="Alkaline phosphatase-like"/>
    <property type="match status" value="1"/>
</dbReference>
<reference evidence="7" key="1">
    <citation type="submission" date="2022-03" db="EMBL/GenBank/DDBJ databases">
        <authorList>
            <person name="Martin C."/>
        </authorList>
    </citation>
    <scope>NUCLEOTIDE SEQUENCE</scope>
</reference>
<dbReference type="PROSITE" id="PS00523">
    <property type="entry name" value="SULFATASE_1"/>
    <property type="match status" value="1"/>
</dbReference>
<evidence type="ECO:0000256" key="3">
    <source>
        <dbReference type="ARBA" id="ARBA00022723"/>
    </source>
</evidence>
<comment type="cofactor">
    <cofactor evidence="1">
        <name>Ca(2+)</name>
        <dbReference type="ChEBI" id="CHEBI:29108"/>
    </cofactor>
</comment>
<keyword evidence="6" id="KW-0325">Glycoprotein</keyword>
<organism evidence="7 8">
    <name type="scientific">Owenia fusiformis</name>
    <name type="common">Polychaete worm</name>
    <dbReference type="NCBI Taxonomy" id="6347"/>
    <lineage>
        <taxon>Eukaryota</taxon>
        <taxon>Metazoa</taxon>
        <taxon>Spiralia</taxon>
        <taxon>Lophotrochozoa</taxon>
        <taxon>Annelida</taxon>
        <taxon>Polychaeta</taxon>
        <taxon>Sedentaria</taxon>
        <taxon>Canalipalpata</taxon>
        <taxon>Sabellida</taxon>
        <taxon>Oweniida</taxon>
        <taxon>Oweniidae</taxon>
        <taxon>Owenia</taxon>
    </lineage>
</organism>
<dbReference type="InterPro" id="IPR017850">
    <property type="entry name" value="Alkaline_phosphatase_core_sf"/>
</dbReference>
<dbReference type="InterPro" id="IPR047115">
    <property type="entry name" value="ARSB"/>
</dbReference>
<sequence>MAPWFSLHLLVIIWCIMTISGETSKPNIILILADDLGWNDVSFHGSNQIPTPNIDALAYSGIILNNYYVQPICTPTRSALLTGRYPIHTGLQHSVLVGSAPYGLALDEMVLPQYLKAQGYRNHMVGKWHLGFHSWEYTPTYRGFESHLGYYQGMEDYFDHTYDPGNGDPRYWGLDFRRDKELLKDKLGEYSTELFTKEAESIINAHNASEPLFMYLPHQAVHSGNTITPLEAPKKYTDKLGHIQNENRRLFGGMLSALDDSIGNVTKALNARGMLENTLIIFSTDNGGPANGFDRNAASNWPLRGTKAQLWEGGVRGTGFVWSPLFKKQGYVSEQLVHVTDWLPTILHAAGVDTHAPKPIDGVDQFDSLSNNGVSARKEILLNIDPLTKTYAMRIGDFKLISGEMYNGKWSGWYPPYQLPKDSISFDPVSLTFDDNVKENEVSFMQQPRDPELYNNDLADILAQYTNIPTMKQAPVKVDCGPKPSNASTNCKPTVAPCLYNVAIDPCEYNNIAESHPDIVKQLLARVQSYNATMVAPRNKPQDPAGFPDKHDWAWVPWINITENQNN</sequence>
<evidence type="ECO:0000256" key="4">
    <source>
        <dbReference type="ARBA" id="ARBA00022801"/>
    </source>
</evidence>
<comment type="similarity">
    <text evidence="2">Belongs to the sulfatase family.</text>
</comment>
<accession>A0A8J1XJX9</accession>
<keyword evidence="3" id="KW-0479">Metal-binding</keyword>
<dbReference type="GO" id="GO:0046872">
    <property type="term" value="F:metal ion binding"/>
    <property type="evidence" value="ECO:0007669"/>
    <property type="project" value="UniProtKB-KW"/>
</dbReference>
<evidence type="ECO:0000313" key="7">
    <source>
        <dbReference type="EMBL" id="CAH1798588.1"/>
    </source>
</evidence>
<keyword evidence="4" id="KW-0378">Hydrolase</keyword>
<dbReference type="GO" id="GO:0008484">
    <property type="term" value="F:sulfuric ester hydrolase activity"/>
    <property type="evidence" value="ECO:0007669"/>
    <property type="project" value="InterPro"/>
</dbReference>
<dbReference type="PANTHER" id="PTHR10342">
    <property type="entry name" value="ARYLSULFATASE"/>
    <property type="match status" value="1"/>
</dbReference>
<evidence type="ECO:0000256" key="2">
    <source>
        <dbReference type="ARBA" id="ARBA00008779"/>
    </source>
</evidence>
<dbReference type="Gene3D" id="3.40.720.10">
    <property type="entry name" value="Alkaline Phosphatase, subunit A"/>
    <property type="match status" value="1"/>
</dbReference>
<keyword evidence="8" id="KW-1185">Reference proteome</keyword>
<dbReference type="Gene3D" id="3.30.1120.10">
    <property type="match status" value="1"/>
</dbReference>
<dbReference type="InterPro" id="IPR000917">
    <property type="entry name" value="Sulfatase_N"/>
</dbReference>
<dbReference type="CDD" id="cd16029">
    <property type="entry name" value="4-S"/>
    <property type="match status" value="1"/>
</dbReference>
<gene>
    <name evidence="7" type="ORF">OFUS_LOCUS22718</name>
</gene>
<evidence type="ECO:0000256" key="5">
    <source>
        <dbReference type="ARBA" id="ARBA00022837"/>
    </source>
</evidence>
<evidence type="ECO:0000256" key="1">
    <source>
        <dbReference type="ARBA" id="ARBA00001913"/>
    </source>
</evidence>
<comment type="caution">
    <text evidence="7">The sequence shown here is derived from an EMBL/GenBank/DDBJ whole genome shotgun (WGS) entry which is preliminary data.</text>
</comment>
<name>A0A8J1XJX9_OWEFU</name>
<dbReference type="InterPro" id="IPR024607">
    <property type="entry name" value="Sulfatase_CS"/>
</dbReference>
<dbReference type="EMBL" id="CAIIXF020000011">
    <property type="protein sequence ID" value="CAH1798588.1"/>
    <property type="molecule type" value="Genomic_DNA"/>
</dbReference>
<dbReference type="PANTHER" id="PTHR10342:SF273">
    <property type="entry name" value="RE14504P"/>
    <property type="match status" value="1"/>
</dbReference>
<evidence type="ECO:0000256" key="6">
    <source>
        <dbReference type="ARBA" id="ARBA00023180"/>
    </source>
</evidence>
<evidence type="ECO:0000313" key="8">
    <source>
        <dbReference type="Proteomes" id="UP000749559"/>
    </source>
</evidence>
<keyword evidence="5" id="KW-0106">Calcium</keyword>
<dbReference type="Proteomes" id="UP000749559">
    <property type="component" value="Unassembled WGS sequence"/>
</dbReference>
<dbReference type="OrthoDB" id="660555at2759"/>
<protein>
    <submittedName>
        <fullName evidence="7">Uncharacterized protein</fullName>
    </submittedName>
</protein>
<dbReference type="AlphaFoldDB" id="A0A8J1XJX9"/>